<evidence type="ECO:0000256" key="1">
    <source>
        <dbReference type="SAM" id="SignalP"/>
    </source>
</evidence>
<dbReference type="EMBL" id="DSQF01000020">
    <property type="protein sequence ID" value="HGZ43800.1"/>
    <property type="molecule type" value="Genomic_DNA"/>
</dbReference>
<sequence>MNRRIEPSPLALGALVAALAAGIAAAPGGACDSPAHARPAPTVPYAWLAPPPAPSWSDPSVPLWLCVAPTPAPVAGGLVAHRDPETGLIGGMPAAAPGDFVMMAPEGLGPTDLVEEALPGGGVRVNLRGLFQEYAVLTFDAAGRPVFRCGPDPRALVAAPAPHAPVVEE</sequence>
<gene>
    <name evidence="2" type="ORF">ENR23_10315</name>
</gene>
<proteinExistence type="predicted"/>
<evidence type="ECO:0000313" key="2">
    <source>
        <dbReference type="EMBL" id="HGZ43800.1"/>
    </source>
</evidence>
<comment type="caution">
    <text evidence="2">The sequence shown here is derived from an EMBL/GenBank/DDBJ whole genome shotgun (WGS) entry which is preliminary data.</text>
</comment>
<organism evidence="2">
    <name type="scientific">Eiseniibacteriota bacterium</name>
    <dbReference type="NCBI Taxonomy" id="2212470"/>
    <lineage>
        <taxon>Bacteria</taxon>
        <taxon>Candidatus Eiseniibacteriota</taxon>
    </lineage>
</organism>
<accession>A0A832MLK5</accession>
<dbReference type="AlphaFoldDB" id="A0A832MLK5"/>
<keyword evidence="1" id="KW-0732">Signal</keyword>
<feature type="chain" id="PRO_5032632618" evidence="1">
    <location>
        <begin position="27"/>
        <end position="169"/>
    </location>
</feature>
<feature type="signal peptide" evidence="1">
    <location>
        <begin position="1"/>
        <end position="26"/>
    </location>
</feature>
<reference evidence="2" key="1">
    <citation type="journal article" date="2020" name="mSystems">
        <title>Genome- and Community-Level Interaction Insights into Carbon Utilization and Element Cycling Functions of Hydrothermarchaeota in Hydrothermal Sediment.</title>
        <authorList>
            <person name="Zhou Z."/>
            <person name="Liu Y."/>
            <person name="Xu W."/>
            <person name="Pan J."/>
            <person name="Luo Z.H."/>
            <person name="Li M."/>
        </authorList>
    </citation>
    <scope>NUCLEOTIDE SEQUENCE [LARGE SCALE GENOMIC DNA]</scope>
    <source>
        <strain evidence="2">SpSt-381</strain>
    </source>
</reference>
<name>A0A832MLK5_UNCEI</name>
<protein>
    <submittedName>
        <fullName evidence="2">Uncharacterized protein</fullName>
    </submittedName>
</protein>